<feature type="compositionally biased region" description="Gly residues" evidence="6">
    <location>
        <begin position="383"/>
        <end position="394"/>
    </location>
</feature>
<evidence type="ECO:0000256" key="1">
    <source>
        <dbReference type="ARBA" id="ARBA00009179"/>
    </source>
</evidence>
<dbReference type="NCBIfam" id="TIGR00225">
    <property type="entry name" value="prc"/>
    <property type="match status" value="1"/>
</dbReference>
<dbReference type="Gene3D" id="3.90.226.10">
    <property type="entry name" value="2-enoyl-CoA Hydratase, Chain A, domain 1"/>
    <property type="match status" value="1"/>
</dbReference>
<gene>
    <name evidence="9" type="ORF">C5L14_01440</name>
</gene>
<dbReference type="InterPro" id="IPR029045">
    <property type="entry name" value="ClpP/crotonase-like_dom_sf"/>
</dbReference>
<evidence type="ECO:0000256" key="3">
    <source>
        <dbReference type="ARBA" id="ARBA00022801"/>
    </source>
</evidence>
<evidence type="ECO:0000313" key="10">
    <source>
        <dbReference type="Proteomes" id="UP000237682"/>
    </source>
</evidence>
<dbReference type="InterPro" id="IPR055210">
    <property type="entry name" value="CtpA/B_N"/>
</dbReference>
<dbReference type="Gene3D" id="3.30.750.44">
    <property type="match status" value="1"/>
</dbReference>
<dbReference type="RefSeq" id="WP_105860250.1">
    <property type="nucleotide sequence ID" value="NZ_PUEJ01000001.1"/>
</dbReference>
<sequence length="439" mass="45628">MYGRVSLLLGGIAMGATTAFALTHSGLLGNANASADDAYRQLNRFGDVYEQVRANYVTEPDDAQLVAGAINGMVSALDPHSRYVDAAGFRDLQTQTSGAFSGIGLEVTLEGERLKVVSAIDDTPAAKAGLLSGDIITAIDGKSTQGMPLQEASQKMRGPENSTVTLTVRRGGDAQPVDVKLIRDTIKLTSVRTRKIGGDIAYIRIAQFSGNTSDDFLKAMTQAGADKGGRALAGYIIDMRNNPGGLLSQAVEVAGALVGRGEIVSTRGRGADDSLRYSATEGGLVHTKPIIVLINGGSASAAEIVAGAWQDHRRATILGTRSFGKGSVQTVFPLGDNGALVLTTARYYTPSGRSIQAKGIDPEIVVKQNIPANTKIQDAAGGEAGLKGHLGGQGDTEQGGSSAYVPVDEKDDVQLNAAIELLHGIRKNPSFPAGGTAPR</sequence>
<dbReference type="PANTHER" id="PTHR32060">
    <property type="entry name" value="TAIL-SPECIFIC PROTEASE"/>
    <property type="match status" value="1"/>
</dbReference>
<dbReference type="InterPro" id="IPR041489">
    <property type="entry name" value="PDZ_6"/>
</dbReference>
<dbReference type="CDD" id="cd06782">
    <property type="entry name" value="cpPDZ_CPP-like"/>
    <property type="match status" value="1"/>
</dbReference>
<dbReference type="Gene3D" id="2.30.42.10">
    <property type="match status" value="1"/>
</dbReference>
<dbReference type="FunFam" id="2.30.42.10:FF:000063">
    <property type="entry name" value="Peptidase, S41 family"/>
    <property type="match status" value="1"/>
</dbReference>
<evidence type="ECO:0000256" key="6">
    <source>
        <dbReference type="SAM" id="MobiDB-lite"/>
    </source>
</evidence>
<dbReference type="InterPro" id="IPR036034">
    <property type="entry name" value="PDZ_sf"/>
</dbReference>
<feature type="signal peptide" evidence="7">
    <location>
        <begin position="1"/>
        <end position="21"/>
    </location>
</feature>
<dbReference type="InterPro" id="IPR005151">
    <property type="entry name" value="Tail-specific_protease"/>
</dbReference>
<dbReference type="GO" id="GO:0007165">
    <property type="term" value="P:signal transduction"/>
    <property type="evidence" value="ECO:0007669"/>
    <property type="project" value="TreeGrafter"/>
</dbReference>
<dbReference type="CDD" id="cd07560">
    <property type="entry name" value="Peptidase_S41_CPP"/>
    <property type="match status" value="1"/>
</dbReference>
<evidence type="ECO:0000256" key="5">
    <source>
        <dbReference type="RuleBase" id="RU004404"/>
    </source>
</evidence>
<evidence type="ECO:0000259" key="8">
    <source>
        <dbReference type="PROSITE" id="PS50106"/>
    </source>
</evidence>
<organism evidence="9 10">
    <name type="scientific">Labrys okinawensis</name>
    <dbReference type="NCBI Taxonomy" id="346911"/>
    <lineage>
        <taxon>Bacteria</taxon>
        <taxon>Pseudomonadati</taxon>
        <taxon>Pseudomonadota</taxon>
        <taxon>Alphaproteobacteria</taxon>
        <taxon>Hyphomicrobiales</taxon>
        <taxon>Xanthobacteraceae</taxon>
        <taxon>Labrys</taxon>
    </lineage>
</organism>
<evidence type="ECO:0000256" key="2">
    <source>
        <dbReference type="ARBA" id="ARBA00022670"/>
    </source>
</evidence>
<evidence type="ECO:0000313" key="9">
    <source>
        <dbReference type="EMBL" id="PRH89286.1"/>
    </source>
</evidence>
<feature type="region of interest" description="Disordered" evidence="6">
    <location>
        <begin position="383"/>
        <end position="403"/>
    </location>
</feature>
<keyword evidence="4 5" id="KW-0720">Serine protease</keyword>
<dbReference type="InterPro" id="IPR004447">
    <property type="entry name" value="Peptidase_S41A"/>
</dbReference>
<keyword evidence="10" id="KW-1185">Reference proteome</keyword>
<dbReference type="PROSITE" id="PS50106">
    <property type="entry name" value="PDZ"/>
    <property type="match status" value="1"/>
</dbReference>
<dbReference type="SMART" id="SM00245">
    <property type="entry name" value="TSPc"/>
    <property type="match status" value="1"/>
</dbReference>
<dbReference type="InterPro" id="IPR001478">
    <property type="entry name" value="PDZ"/>
</dbReference>
<dbReference type="EMBL" id="PUEJ01000001">
    <property type="protein sequence ID" value="PRH89286.1"/>
    <property type="molecule type" value="Genomic_DNA"/>
</dbReference>
<dbReference type="GO" id="GO:0006508">
    <property type="term" value="P:proteolysis"/>
    <property type="evidence" value="ECO:0007669"/>
    <property type="project" value="UniProtKB-KW"/>
</dbReference>
<keyword evidence="7" id="KW-0732">Signal</keyword>
<dbReference type="PANTHER" id="PTHR32060:SF30">
    <property type="entry name" value="CARBOXY-TERMINAL PROCESSING PROTEASE CTPA"/>
    <property type="match status" value="1"/>
</dbReference>
<dbReference type="Proteomes" id="UP000237682">
    <property type="component" value="Unassembled WGS sequence"/>
</dbReference>
<dbReference type="GO" id="GO:0008236">
    <property type="term" value="F:serine-type peptidase activity"/>
    <property type="evidence" value="ECO:0007669"/>
    <property type="project" value="UniProtKB-KW"/>
</dbReference>
<proteinExistence type="inferred from homology"/>
<dbReference type="Pfam" id="PF03572">
    <property type="entry name" value="Peptidase_S41"/>
    <property type="match status" value="1"/>
</dbReference>
<keyword evidence="3 5" id="KW-0378">Hydrolase</keyword>
<name>A0A2S9QIU0_9HYPH</name>
<comment type="caution">
    <text evidence="9">The sequence shown here is derived from an EMBL/GenBank/DDBJ whole genome shotgun (WGS) entry which is preliminary data.</text>
</comment>
<protein>
    <submittedName>
        <fullName evidence="9">Peptidase S41</fullName>
    </submittedName>
</protein>
<feature type="domain" description="PDZ" evidence="8">
    <location>
        <begin position="89"/>
        <end position="171"/>
    </location>
</feature>
<comment type="similarity">
    <text evidence="1 5">Belongs to the peptidase S41A family.</text>
</comment>
<dbReference type="Pfam" id="PF17820">
    <property type="entry name" value="PDZ_6"/>
    <property type="match status" value="1"/>
</dbReference>
<dbReference type="GO" id="GO:0030288">
    <property type="term" value="C:outer membrane-bounded periplasmic space"/>
    <property type="evidence" value="ECO:0007669"/>
    <property type="project" value="TreeGrafter"/>
</dbReference>
<feature type="chain" id="PRO_5015723366" evidence="7">
    <location>
        <begin position="22"/>
        <end position="439"/>
    </location>
</feature>
<dbReference type="AlphaFoldDB" id="A0A2S9QIU0"/>
<dbReference type="GO" id="GO:0004175">
    <property type="term" value="F:endopeptidase activity"/>
    <property type="evidence" value="ECO:0007669"/>
    <property type="project" value="TreeGrafter"/>
</dbReference>
<keyword evidence="2 5" id="KW-0645">Protease</keyword>
<dbReference type="SUPFAM" id="SSF50156">
    <property type="entry name" value="PDZ domain-like"/>
    <property type="match status" value="1"/>
</dbReference>
<dbReference type="Pfam" id="PF22694">
    <property type="entry name" value="CtpB_N-like"/>
    <property type="match status" value="1"/>
</dbReference>
<dbReference type="OrthoDB" id="9812068at2"/>
<reference evidence="9 10" key="1">
    <citation type="submission" date="2018-02" db="EMBL/GenBank/DDBJ databases">
        <title>Whole genome sequencing of endophytic bacterium.</title>
        <authorList>
            <person name="Eedara R."/>
            <person name="Podile A.R."/>
        </authorList>
    </citation>
    <scope>NUCLEOTIDE SEQUENCE [LARGE SCALE GENOMIC DNA]</scope>
    <source>
        <strain evidence="9 10">RP1T</strain>
    </source>
</reference>
<dbReference type="SMART" id="SM00228">
    <property type="entry name" value="PDZ"/>
    <property type="match status" value="1"/>
</dbReference>
<dbReference type="SUPFAM" id="SSF52096">
    <property type="entry name" value="ClpP/crotonase"/>
    <property type="match status" value="1"/>
</dbReference>
<evidence type="ECO:0000256" key="4">
    <source>
        <dbReference type="ARBA" id="ARBA00022825"/>
    </source>
</evidence>
<accession>A0A2S9QIU0</accession>
<evidence type="ECO:0000256" key="7">
    <source>
        <dbReference type="SAM" id="SignalP"/>
    </source>
</evidence>